<protein>
    <submittedName>
        <fullName evidence="1">Uncharacterized protein</fullName>
    </submittedName>
</protein>
<dbReference type="Proteomes" id="UP000481861">
    <property type="component" value="Unassembled WGS sequence"/>
</dbReference>
<dbReference type="EMBL" id="JAADJZ010000023">
    <property type="protein sequence ID" value="KAF2867459.1"/>
    <property type="molecule type" value="Genomic_DNA"/>
</dbReference>
<evidence type="ECO:0000313" key="1">
    <source>
        <dbReference type="EMBL" id="KAF2867459.1"/>
    </source>
</evidence>
<accession>A0A7C8M3V1</accession>
<gene>
    <name evidence="1" type="ORF">BDV95DRAFT_180459</name>
</gene>
<sequence length="272" mass="30780">MATTDPQSSSSAPLPINPLLLEASPPNHSATASSPLFRLPRELRDLIYALCRENVRFWITHSNWTLGISSNPFAQDCEWEPPLWLLTCKQLLVEGLEDLHRNAYLYASRQNVAKDAGDMEEARLMHMERMQNWTMGWLCIHSKGTAGAERVWILPQLPSHSVLWRATDCSWCGDHLVYRFSGKGRGLAVEGEMETRLATLEKLKGVRKMEFQLLMDPDDHDGAIQQRLEPGARKTLIDFAAKVLCGGQEAKTGQCKATERVEDGCWHVQVRR</sequence>
<organism evidence="1 2">
    <name type="scientific">Massariosphaeria phaeospora</name>
    <dbReference type="NCBI Taxonomy" id="100035"/>
    <lineage>
        <taxon>Eukaryota</taxon>
        <taxon>Fungi</taxon>
        <taxon>Dikarya</taxon>
        <taxon>Ascomycota</taxon>
        <taxon>Pezizomycotina</taxon>
        <taxon>Dothideomycetes</taxon>
        <taxon>Pleosporomycetidae</taxon>
        <taxon>Pleosporales</taxon>
        <taxon>Pleosporales incertae sedis</taxon>
        <taxon>Massariosphaeria</taxon>
    </lineage>
</organism>
<name>A0A7C8M3V1_9PLEO</name>
<dbReference type="AlphaFoldDB" id="A0A7C8M3V1"/>
<proteinExistence type="predicted"/>
<keyword evidence="2" id="KW-1185">Reference proteome</keyword>
<comment type="caution">
    <text evidence="1">The sequence shown here is derived from an EMBL/GenBank/DDBJ whole genome shotgun (WGS) entry which is preliminary data.</text>
</comment>
<evidence type="ECO:0000313" key="2">
    <source>
        <dbReference type="Proteomes" id="UP000481861"/>
    </source>
</evidence>
<reference evidence="1 2" key="1">
    <citation type="submission" date="2020-01" db="EMBL/GenBank/DDBJ databases">
        <authorList>
            <consortium name="DOE Joint Genome Institute"/>
            <person name="Haridas S."/>
            <person name="Albert R."/>
            <person name="Binder M."/>
            <person name="Bloem J."/>
            <person name="Labutti K."/>
            <person name="Salamov A."/>
            <person name="Andreopoulos B."/>
            <person name="Baker S.E."/>
            <person name="Barry K."/>
            <person name="Bills G."/>
            <person name="Bluhm B.H."/>
            <person name="Cannon C."/>
            <person name="Castanera R."/>
            <person name="Culley D.E."/>
            <person name="Daum C."/>
            <person name="Ezra D."/>
            <person name="Gonzalez J.B."/>
            <person name="Henrissat B."/>
            <person name="Kuo A."/>
            <person name="Liang C."/>
            <person name="Lipzen A."/>
            <person name="Lutzoni F."/>
            <person name="Magnuson J."/>
            <person name="Mondo S."/>
            <person name="Nolan M."/>
            <person name="Ohm R."/>
            <person name="Pangilinan J."/>
            <person name="Park H.-J.H."/>
            <person name="Ramirez L."/>
            <person name="Alfaro M."/>
            <person name="Sun H."/>
            <person name="Tritt A."/>
            <person name="Yoshinaga Y."/>
            <person name="Zwiers L.-H.L."/>
            <person name="Turgeon B.G."/>
            <person name="Goodwin S.B."/>
            <person name="Spatafora J.W."/>
            <person name="Crous P.W."/>
            <person name="Grigoriev I.V."/>
        </authorList>
    </citation>
    <scope>NUCLEOTIDE SEQUENCE [LARGE SCALE GENOMIC DNA]</scope>
    <source>
        <strain evidence="1 2">CBS 611.86</strain>
    </source>
</reference>
<dbReference type="OrthoDB" id="3798638at2759"/>